<comment type="caution">
    <text evidence="1">The sequence shown here is derived from an EMBL/GenBank/DDBJ whole genome shotgun (WGS) entry which is preliminary data.</text>
</comment>
<protein>
    <submittedName>
        <fullName evidence="1">9461_t:CDS:1</fullName>
    </submittedName>
</protein>
<feature type="non-terminal residue" evidence="1">
    <location>
        <position position="1"/>
    </location>
</feature>
<proteinExistence type="predicted"/>
<organism evidence="1 2">
    <name type="scientific">Gigaspora margarita</name>
    <dbReference type="NCBI Taxonomy" id="4874"/>
    <lineage>
        <taxon>Eukaryota</taxon>
        <taxon>Fungi</taxon>
        <taxon>Fungi incertae sedis</taxon>
        <taxon>Mucoromycota</taxon>
        <taxon>Glomeromycotina</taxon>
        <taxon>Glomeromycetes</taxon>
        <taxon>Diversisporales</taxon>
        <taxon>Gigasporaceae</taxon>
        <taxon>Gigaspora</taxon>
    </lineage>
</organism>
<name>A0ABN7XAD6_GIGMA</name>
<sequence length="72" mass="8785">VTTFSNWNFFKNALKRYKLEIEFRAIKFWLECDNNGTIIHQYFVCENSKEHQSKKKFVNSDYKERELKKIGC</sequence>
<dbReference type="EMBL" id="CAJVQB010100875">
    <property type="protein sequence ID" value="CAG8850393.1"/>
    <property type="molecule type" value="Genomic_DNA"/>
</dbReference>
<dbReference type="Proteomes" id="UP000789901">
    <property type="component" value="Unassembled WGS sequence"/>
</dbReference>
<accession>A0ABN7XAD6</accession>
<evidence type="ECO:0000313" key="2">
    <source>
        <dbReference type="Proteomes" id="UP000789901"/>
    </source>
</evidence>
<keyword evidence="2" id="KW-1185">Reference proteome</keyword>
<gene>
    <name evidence="1" type="ORF">GMARGA_LOCUS40189</name>
</gene>
<reference evidence="1 2" key="1">
    <citation type="submission" date="2021-06" db="EMBL/GenBank/DDBJ databases">
        <authorList>
            <person name="Kallberg Y."/>
            <person name="Tangrot J."/>
            <person name="Rosling A."/>
        </authorList>
    </citation>
    <scope>NUCLEOTIDE SEQUENCE [LARGE SCALE GENOMIC DNA]</scope>
    <source>
        <strain evidence="1 2">120-4 pot B 10/14</strain>
    </source>
</reference>
<evidence type="ECO:0000313" key="1">
    <source>
        <dbReference type="EMBL" id="CAG8850393.1"/>
    </source>
</evidence>